<dbReference type="AlphaFoldDB" id="A0A8X8ZCG2"/>
<feature type="compositionally biased region" description="Polar residues" evidence="1">
    <location>
        <begin position="219"/>
        <end position="240"/>
    </location>
</feature>
<proteinExistence type="predicted"/>
<dbReference type="EMBL" id="PNBA02000015">
    <property type="protein sequence ID" value="KAG6398939.1"/>
    <property type="molecule type" value="Genomic_DNA"/>
</dbReference>
<gene>
    <name evidence="2" type="ORF">SASPL_140411</name>
</gene>
<accession>A0A8X8ZCG2</accession>
<reference evidence="2" key="1">
    <citation type="submission" date="2018-01" db="EMBL/GenBank/DDBJ databases">
        <authorList>
            <person name="Mao J.F."/>
        </authorList>
    </citation>
    <scope>NUCLEOTIDE SEQUENCE</scope>
    <source>
        <strain evidence="2">Huo1</strain>
        <tissue evidence="2">Leaf</tissue>
    </source>
</reference>
<evidence type="ECO:0000313" key="3">
    <source>
        <dbReference type="Proteomes" id="UP000298416"/>
    </source>
</evidence>
<dbReference type="Proteomes" id="UP000298416">
    <property type="component" value="Unassembled WGS sequence"/>
</dbReference>
<keyword evidence="3" id="KW-1185">Reference proteome</keyword>
<evidence type="ECO:0000256" key="1">
    <source>
        <dbReference type="SAM" id="MobiDB-lite"/>
    </source>
</evidence>
<dbReference type="PANTHER" id="PTHR34539:SF19">
    <property type="entry name" value="T6J4.11 PROTEIN"/>
    <property type="match status" value="1"/>
</dbReference>
<dbReference type="PANTHER" id="PTHR34539">
    <property type="entry name" value="T6J4.11 PROTEIN"/>
    <property type="match status" value="1"/>
</dbReference>
<feature type="region of interest" description="Disordered" evidence="1">
    <location>
        <begin position="194"/>
        <end position="251"/>
    </location>
</feature>
<organism evidence="2">
    <name type="scientific">Salvia splendens</name>
    <name type="common">Scarlet sage</name>
    <dbReference type="NCBI Taxonomy" id="180675"/>
    <lineage>
        <taxon>Eukaryota</taxon>
        <taxon>Viridiplantae</taxon>
        <taxon>Streptophyta</taxon>
        <taxon>Embryophyta</taxon>
        <taxon>Tracheophyta</taxon>
        <taxon>Spermatophyta</taxon>
        <taxon>Magnoliopsida</taxon>
        <taxon>eudicotyledons</taxon>
        <taxon>Gunneridae</taxon>
        <taxon>Pentapetalae</taxon>
        <taxon>asterids</taxon>
        <taxon>lamiids</taxon>
        <taxon>Lamiales</taxon>
        <taxon>Lamiaceae</taxon>
        <taxon>Nepetoideae</taxon>
        <taxon>Mentheae</taxon>
        <taxon>Salviinae</taxon>
        <taxon>Salvia</taxon>
        <taxon>Salvia subgen. Calosphace</taxon>
        <taxon>core Calosphace</taxon>
    </lineage>
</organism>
<protein>
    <submittedName>
        <fullName evidence="2">Uncharacterized protein</fullName>
    </submittedName>
</protein>
<sequence length="251" mass="26968">MEGLNEKKRGRCESKEAELEIYSPEVKRLRENLLDGFDDEVEFCAAAQDLDLFIKSFEEEIIASPSAVGGEAVELVDLTSDSGDSRPDLGYLLEASDDELGLPPTASSSSSLEGDGVTELVHVESDSSELGSEFWEVPGYDSFELGLGESESNYGSGNGEYVAIDGLFDYSDLGFGSGEEEFLGGRDERAFMVELGDGGEDDNGLDRGKSSGDEVVEQQYCSTDNEQVEATETKPSSNSDGVGREITTPDP</sequence>
<evidence type="ECO:0000313" key="2">
    <source>
        <dbReference type="EMBL" id="KAG6398939.1"/>
    </source>
</evidence>
<comment type="caution">
    <text evidence="2">The sequence shown here is derived from an EMBL/GenBank/DDBJ whole genome shotgun (WGS) entry which is preliminary data.</text>
</comment>
<reference evidence="2" key="2">
    <citation type="submission" date="2020-08" db="EMBL/GenBank/DDBJ databases">
        <title>Plant Genome Project.</title>
        <authorList>
            <person name="Zhang R.-G."/>
        </authorList>
    </citation>
    <scope>NUCLEOTIDE SEQUENCE</scope>
    <source>
        <strain evidence="2">Huo1</strain>
        <tissue evidence="2">Leaf</tissue>
    </source>
</reference>
<name>A0A8X8ZCG2_SALSN</name>
<feature type="region of interest" description="Disordered" evidence="1">
    <location>
        <begin position="95"/>
        <end position="115"/>
    </location>
</feature>